<dbReference type="AlphaFoldDB" id="A0A3N4IMP5"/>
<dbReference type="EMBL" id="ML119646">
    <property type="protein sequence ID" value="RPA87402.1"/>
    <property type="molecule type" value="Genomic_DNA"/>
</dbReference>
<proteinExistence type="predicted"/>
<evidence type="ECO:0000313" key="1">
    <source>
        <dbReference type="EMBL" id="RPA87402.1"/>
    </source>
</evidence>
<protein>
    <submittedName>
        <fullName evidence="1">Uncharacterized protein</fullName>
    </submittedName>
</protein>
<evidence type="ECO:0000313" key="2">
    <source>
        <dbReference type="Proteomes" id="UP000275078"/>
    </source>
</evidence>
<organism evidence="1 2">
    <name type="scientific">Ascobolus immersus RN42</name>
    <dbReference type="NCBI Taxonomy" id="1160509"/>
    <lineage>
        <taxon>Eukaryota</taxon>
        <taxon>Fungi</taxon>
        <taxon>Dikarya</taxon>
        <taxon>Ascomycota</taxon>
        <taxon>Pezizomycotina</taxon>
        <taxon>Pezizomycetes</taxon>
        <taxon>Pezizales</taxon>
        <taxon>Ascobolaceae</taxon>
        <taxon>Ascobolus</taxon>
    </lineage>
</organism>
<name>A0A3N4IMP5_ASCIM</name>
<dbReference type="Proteomes" id="UP000275078">
    <property type="component" value="Unassembled WGS sequence"/>
</dbReference>
<accession>A0A3N4IMP5</accession>
<gene>
    <name evidence="1" type="ORF">BJ508DRAFT_410174</name>
</gene>
<sequence length="245" mass="28387">MSASLETLPNEILYEVFTFLIFMTPNPIDEESPAYPQGYTIKPPPRHKSSEYEPLWALQNVTYRHPLIALLLVNKWMYATVEAFSGHINRSPLFGKVRQTRKELERDRPLSQTFLLIRCIWTQCAYCGKKTSCLGVFLFHLRICPACEEREFAKVRIIEAMKSFGLTEEELNLDNDLLDPNVKPRRGFMKSGRAFKCVFLKEDILDLVEKKKREKLGKSVEENERKARTLRRVDSYDTESASGGD</sequence>
<reference evidence="1 2" key="1">
    <citation type="journal article" date="2018" name="Nat. Ecol. Evol.">
        <title>Pezizomycetes genomes reveal the molecular basis of ectomycorrhizal truffle lifestyle.</title>
        <authorList>
            <person name="Murat C."/>
            <person name="Payen T."/>
            <person name="Noel B."/>
            <person name="Kuo A."/>
            <person name="Morin E."/>
            <person name="Chen J."/>
            <person name="Kohler A."/>
            <person name="Krizsan K."/>
            <person name="Balestrini R."/>
            <person name="Da Silva C."/>
            <person name="Montanini B."/>
            <person name="Hainaut M."/>
            <person name="Levati E."/>
            <person name="Barry K.W."/>
            <person name="Belfiori B."/>
            <person name="Cichocki N."/>
            <person name="Clum A."/>
            <person name="Dockter R.B."/>
            <person name="Fauchery L."/>
            <person name="Guy J."/>
            <person name="Iotti M."/>
            <person name="Le Tacon F."/>
            <person name="Lindquist E.A."/>
            <person name="Lipzen A."/>
            <person name="Malagnac F."/>
            <person name="Mello A."/>
            <person name="Molinier V."/>
            <person name="Miyauchi S."/>
            <person name="Poulain J."/>
            <person name="Riccioni C."/>
            <person name="Rubini A."/>
            <person name="Sitrit Y."/>
            <person name="Splivallo R."/>
            <person name="Traeger S."/>
            <person name="Wang M."/>
            <person name="Zifcakova L."/>
            <person name="Wipf D."/>
            <person name="Zambonelli A."/>
            <person name="Paolocci F."/>
            <person name="Nowrousian M."/>
            <person name="Ottonello S."/>
            <person name="Baldrian P."/>
            <person name="Spatafora J.W."/>
            <person name="Henrissat B."/>
            <person name="Nagy L.G."/>
            <person name="Aury J.M."/>
            <person name="Wincker P."/>
            <person name="Grigoriev I.V."/>
            <person name="Bonfante P."/>
            <person name="Martin F.M."/>
        </authorList>
    </citation>
    <scope>NUCLEOTIDE SEQUENCE [LARGE SCALE GENOMIC DNA]</scope>
    <source>
        <strain evidence="1 2">RN42</strain>
    </source>
</reference>
<feature type="non-terminal residue" evidence="1">
    <location>
        <position position="245"/>
    </location>
</feature>
<keyword evidence="2" id="KW-1185">Reference proteome</keyword>